<name>A0A2S0N6K7_9HYPH</name>
<dbReference type="PROSITE" id="PS51462">
    <property type="entry name" value="NUDIX"/>
    <property type="match status" value="1"/>
</dbReference>
<dbReference type="GO" id="GO:0016787">
    <property type="term" value="F:hydrolase activity"/>
    <property type="evidence" value="ECO:0007669"/>
    <property type="project" value="UniProtKB-KW"/>
</dbReference>
<dbReference type="OrthoDB" id="9806849at2"/>
<sequence length="237" mass="26370">MTSRFRRIRHIRATLDSGPWSYAETHAQAIDSAWRTATTANPALFDGEVLVITHREIDGEVFEARYRPVRYSQFLHYMRHGEPDGASRNGFAVAGLTGSDGALVMGIMGGHTANAGRIYFPGGTPDPDDVVDGRVDLEGSVMRELTEETGLTAEEVRVEPGFWLHEDEKRSAFIKVLHSPLPAVDLRDTILARVARQAEPELAGLHIVRSHDDLRPDLMPPFQLAYAEWWLAGGREV</sequence>
<evidence type="ECO:0000313" key="2">
    <source>
        <dbReference type="EMBL" id="AVO43789.1"/>
    </source>
</evidence>
<keyword evidence="3" id="KW-1185">Reference proteome</keyword>
<dbReference type="RefSeq" id="WP_106747119.1">
    <property type="nucleotide sequence ID" value="NZ_CP027668.1"/>
</dbReference>
<dbReference type="EMBL" id="CP027668">
    <property type="protein sequence ID" value="AVO43789.1"/>
    <property type="molecule type" value="Genomic_DNA"/>
</dbReference>
<accession>A0A2S0N6K7</accession>
<gene>
    <name evidence="2" type="ORF">C6569_01140</name>
</gene>
<dbReference type="InterPro" id="IPR015797">
    <property type="entry name" value="NUDIX_hydrolase-like_dom_sf"/>
</dbReference>
<evidence type="ECO:0000313" key="3">
    <source>
        <dbReference type="Proteomes" id="UP000237889"/>
    </source>
</evidence>
<evidence type="ECO:0000259" key="1">
    <source>
        <dbReference type="PROSITE" id="PS51462"/>
    </source>
</evidence>
<feature type="domain" description="Nudix hydrolase" evidence="1">
    <location>
        <begin position="86"/>
        <end position="232"/>
    </location>
</feature>
<dbReference type="Pfam" id="PF00293">
    <property type="entry name" value="NUDIX"/>
    <property type="match status" value="1"/>
</dbReference>
<dbReference type="Gene3D" id="3.90.79.10">
    <property type="entry name" value="Nucleoside Triphosphate Pyrophosphohydrolase"/>
    <property type="match status" value="1"/>
</dbReference>
<dbReference type="SUPFAM" id="SSF55811">
    <property type="entry name" value="Nudix"/>
    <property type="match status" value="1"/>
</dbReference>
<protein>
    <submittedName>
        <fullName evidence="2">NUDIX hydrolase</fullName>
    </submittedName>
</protein>
<proteinExistence type="predicted"/>
<keyword evidence="2" id="KW-0378">Hydrolase</keyword>
<dbReference type="AlphaFoldDB" id="A0A2S0N6K7"/>
<reference evidence="2 3" key="1">
    <citation type="submission" date="2018-03" db="EMBL/GenBank/DDBJ databases">
        <title>Genome sequencing of Phreatobacter sp.</title>
        <authorList>
            <person name="Kim S.-J."/>
            <person name="Heo J."/>
            <person name="Kwon S.-W."/>
        </authorList>
    </citation>
    <scope>NUCLEOTIDE SEQUENCE [LARGE SCALE GENOMIC DNA]</scope>
    <source>
        <strain evidence="2 3">S-12</strain>
    </source>
</reference>
<dbReference type="KEGG" id="phr:C6569_01140"/>
<dbReference type="Proteomes" id="UP000237889">
    <property type="component" value="Chromosome"/>
</dbReference>
<organism evidence="2 3">
    <name type="scientific">Phreatobacter cathodiphilus</name>
    <dbReference type="NCBI Taxonomy" id="1868589"/>
    <lineage>
        <taxon>Bacteria</taxon>
        <taxon>Pseudomonadati</taxon>
        <taxon>Pseudomonadota</taxon>
        <taxon>Alphaproteobacteria</taxon>
        <taxon>Hyphomicrobiales</taxon>
        <taxon>Phreatobacteraceae</taxon>
        <taxon>Phreatobacter</taxon>
    </lineage>
</organism>
<dbReference type="InterPro" id="IPR000086">
    <property type="entry name" value="NUDIX_hydrolase_dom"/>
</dbReference>